<proteinExistence type="predicted"/>
<accession>A0A9P8WGA3</accession>
<dbReference type="OrthoDB" id="5398685at2759"/>
<dbReference type="AlphaFoldDB" id="A0A9P8WGA3"/>
<keyword evidence="1" id="KW-0175">Coiled coil</keyword>
<reference evidence="3 4" key="1">
    <citation type="journal article" date="2021" name="Nat. Commun.">
        <title>Genetic determinants of endophytism in the Arabidopsis root mycobiome.</title>
        <authorList>
            <person name="Mesny F."/>
            <person name="Miyauchi S."/>
            <person name="Thiergart T."/>
            <person name="Pickel B."/>
            <person name="Atanasova L."/>
            <person name="Karlsson M."/>
            <person name="Huettel B."/>
            <person name="Barry K.W."/>
            <person name="Haridas S."/>
            <person name="Chen C."/>
            <person name="Bauer D."/>
            <person name="Andreopoulos W."/>
            <person name="Pangilinan J."/>
            <person name="LaButti K."/>
            <person name="Riley R."/>
            <person name="Lipzen A."/>
            <person name="Clum A."/>
            <person name="Drula E."/>
            <person name="Henrissat B."/>
            <person name="Kohler A."/>
            <person name="Grigoriev I.V."/>
            <person name="Martin F.M."/>
            <person name="Hacquard S."/>
        </authorList>
    </citation>
    <scope>NUCLEOTIDE SEQUENCE [LARGE SCALE GENOMIC DNA]</scope>
    <source>
        <strain evidence="3 4">MPI-CAGE-CH-0241</strain>
    </source>
</reference>
<gene>
    <name evidence="3" type="ORF">B0T10DRAFT_601286</name>
</gene>
<organism evidence="3 4">
    <name type="scientific">Thelonectria olida</name>
    <dbReference type="NCBI Taxonomy" id="1576542"/>
    <lineage>
        <taxon>Eukaryota</taxon>
        <taxon>Fungi</taxon>
        <taxon>Dikarya</taxon>
        <taxon>Ascomycota</taxon>
        <taxon>Pezizomycotina</taxon>
        <taxon>Sordariomycetes</taxon>
        <taxon>Hypocreomycetidae</taxon>
        <taxon>Hypocreales</taxon>
        <taxon>Nectriaceae</taxon>
        <taxon>Thelonectria</taxon>
    </lineage>
</organism>
<sequence length="106" mass="10913">MAPSHDTDNNNRPSSSTESDADLAQAYRDLARGEQAATALEADLTKLESKLDAFLAALGGDLAETPPSKPAKVGKDKANGDVDANADNKQLDKIATEDASGKGEGA</sequence>
<feature type="region of interest" description="Disordered" evidence="2">
    <location>
        <begin position="61"/>
        <end position="106"/>
    </location>
</feature>
<comment type="caution">
    <text evidence="3">The sequence shown here is derived from an EMBL/GenBank/DDBJ whole genome shotgun (WGS) entry which is preliminary data.</text>
</comment>
<dbReference type="Proteomes" id="UP000777438">
    <property type="component" value="Unassembled WGS sequence"/>
</dbReference>
<name>A0A9P8WGA3_9HYPO</name>
<evidence type="ECO:0000313" key="4">
    <source>
        <dbReference type="Proteomes" id="UP000777438"/>
    </source>
</evidence>
<feature type="region of interest" description="Disordered" evidence="2">
    <location>
        <begin position="1"/>
        <end position="25"/>
    </location>
</feature>
<feature type="coiled-coil region" evidence="1">
    <location>
        <begin position="30"/>
        <end position="57"/>
    </location>
</feature>
<evidence type="ECO:0000313" key="3">
    <source>
        <dbReference type="EMBL" id="KAH6898303.1"/>
    </source>
</evidence>
<evidence type="ECO:0000256" key="1">
    <source>
        <dbReference type="SAM" id="Coils"/>
    </source>
</evidence>
<keyword evidence="4" id="KW-1185">Reference proteome</keyword>
<feature type="compositionally biased region" description="Basic and acidic residues" evidence="2">
    <location>
        <begin position="89"/>
        <end position="106"/>
    </location>
</feature>
<protein>
    <submittedName>
        <fullName evidence="3">Uncharacterized protein</fullName>
    </submittedName>
</protein>
<evidence type="ECO:0000256" key="2">
    <source>
        <dbReference type="SAM" id="MobiDB-lite"/>
    </source>
</evidence>
<dbReference type="EMBL" id="JAGPYM010000002">
    <property type="protein sequence ID" value="KAH6898303.1"/>
    <property type="molecule type" value="Genomic_DNA"/>
</dbReference>